<sequence length="588" mass="64511">MVGLSIICKYSASILVPCSLVHLLQHLKRLREDLWCGLKKEPFPGRYAYVGGDDEMTSNGELLRGGWFFKDPKLTTIWEAMASLEVETKANNYMTTSFDTRLAEPTPTANMETYTTDDALAAMGFGKFQALVLAYAGMGWVAEAMELMLLSFVGPLVREEWNVSAQDESLLSSVVFVGMLIGACTWGYISDTYGRRTGLLCSTLFTSGMGFLSALSPNYLCLMALRFLVGVGVGGGHVFSSWFLEFVPAQNRGTWMIVFSFFWTIGTILEASLAWVVLSALSWRWLLALTALPCFLLLPFFGITPESPRYLCVQNRMSDATLVLERIARTNQADLPPGTLRYQRDSEVDHSALTSEIDHLLPVREECADDNAISSKSGSAVALRSLLSRKLCRSTLLLWFAFYASSFAYYGLVLLTSQLSDANSSCASGLGYVNSEEDANLYKDTFITSFAEFPGLVVSAVLVDWFGRKATMWCLLFACCGFLGPLVFHQTELWTTALLFGARGCAIGSFTVLCLYAPEVYPTSVRSTGVGIATAIGRIGGIVCPLVAVGMLRSCHQMEAIVVFEVVLCLAAIACMLFPVETKGRHMN</sequence>
<feature type="transmembrane region" description="Helical" evidence="6">
    <location>
        <begin position="396"/>
        <end position="415"/>
    </location>
</feature>
<feature type="transmembrane region" description="Helical" evidence="6">
    <location>
        <begin position="529"/>
        <end position="548"/>
    </location>
</feature>
<comment type="subcellular location">
    <subcellularLocation>
        <location evidence="1">Membrane</location>
        <topology evidence="1">Multi-pass membrane protein</topology>
    </subcellularLocation>
</comment>
<keyword evidence="2" id="KW-0813">Transport</keyword>
<evidence type="ECO:0000256" key="3">
    <source>
        <dbReference type="ARBA" id="ARBA00022692"/>
    </source>
</evidence>
<reference evidence="8" key="1">
    <citation type="submission" date="2023-07" db="EMBL/GenBank/DDBJ databases">
        <title>A chromosome-level genome assembly of Lolium multiflorum.</title>
        <authorList>
            <person name="Chen Y."/>
            <person name="Copetti D."/>
            <person name="Kolliker R."/>
            <person name="Studer B."/>
        </authorList>
    </citation>
    <scope>NUCLEOTIDE SEQUENCE</scope>
    <source>
        <strain evidence="8">02402/16</strain>
        <tissue evidence="8">Leaf</tissue>
    </source>
</reference>
<evidence type="ECO:0000256" key="5">
    <source>
        <dbReference type="ARBA" id="ARBA00023136"/>
    </source>
</evidence>
<feature type="transmembrane region" description="Helical" evidence="6">
    <location>
        <begin position="132"/>
        <end position="157"/>
    </location>
</feature>
<comment type="caution">
    <text evidence="8">The sequence shown here is derived from an EMBL/GenBank/DDBJ whole genome shotgun (WGS) entry which is preliminary data.</text>
</comment>
<feature type="transmembrane region" description="Helical" evidence="6">
    <location>
        <begin position="560"/>
        <end position="580"/>
    </location>
</feature>
<feature type="transmembrane region" description="Helical" evidence="6">
    <location>
        <begin position="470"/>
        <end position="488"/>
    </location>
</feature>
<dbReference type="PROSITE" id="PS50850">
    <property type="entry name" value="MFS"/>
    <property type="match status" value="1"/>
</dbReference>
<feature type="transmembrane region" description="Helical" evidence="6">
    <location>
        <begin position="494"/>
        <end position="517"/>
    </location>
</feature>
<gene>
    <name evidence="8" type="ORF">QYE76_063500</name>
</gene>
<evidence type="ECO:0000259" key="7">
    <source>
        <dbReference type="PROSITE" id="PS50850"/>
    </source>
</evidence>
<evidence type="ECO:0000256" key="2">
    <source>
        <dbReference type="ARBA" id="ARBA00022448"/>
    </source>
</evidence>
<dbReference type="PANTHER" id="PTHR23511:SF5">
    <property type="entry name" value="MAJOR FACILITATOR-TYPE TRANSPORTER HXNZ-RELATED"/>
    <property type="match status" value="1"/>
</dbReference>
<dbReference type="GO" id="GO:0016020">
    <property type="term" value="C:membrane"/>
    <property type="evidence" value="ECO:0007669"/>
    <property type="project" value="UniProtKB-SubCell"/>
</dbReference>
<evidence type="ECO:0000313" key="9">
    <source>
        <dbReference type="Proteomes" id="UP001231189"/>
    </source>
</evidence>
<name>A0AAD8W882_LOLMU</name>
<evidence type="ECO:0000256" key="6">
    <source>
        <dbReference type="SAM" id="Phobius"/>
    </source>
</evidence>
<dbReference type="EMBL" id="JAUUTY010000004">
    <property type="protein sequence ID" value="KAK1645695.1"/>
    <property type="molecule type" value="Genomic_DNA"/>
</dbReference>
<feature type="transmembrane region" description="Helical" evidence="6">
    <location>
        <begin position="256"/>
        <end position="277"/>
    </location>
</feature>
<dbReference type="PANTHER" id="PTHR23511">
    <property type="entry name" value="SYNAPTIC VESICLE GLYCOPROTEIN 2"/>
    <property type="match status" value="1"/>
</dbReference>
<feature type="transmembrane region" description="Helical" evidence="6">
    <location>
        <begin position="169"/>
        <end position="189"/>
    </location>
</feature>
<feature type="transmembrane region" description="Helical" evidence="6">
    <location>
        <begin position="223"/>
        <end position="244"/>
    </location>
</feature>
<dbReference type="InterPro" id="IPR005828">
    <property type="entry name" value="MFS_sugar_transport-like"/>
</dbReference>
<evidence type="ECO:0000256" key="1">
    <source>
        <dbReference type="ARBA" id="ARBA00004141"/>
    </source>
</evidence>
<accession>A0AAD8W882</accession>
<feature type="transmembrane region" description="Helical" evidence="6">
    <location>
        <begin position="445"/>
        <end position="463"/>
    </location>
</feature>
<dbReference type="SUPFAM" id="SSF103473">
    <property type="entry name" value="MFS general substrate transporter"/>
    <property type="match status" value="1"/>
</dbReference>
<proteinExistence type="predicted"/>
<dbReference type="GO" id="GO:0022857">
    <property type="term" value="F:transmembrane transporter activity"/>
    <property type="evidence" value="ECO:0007669"/>
    <property type="project" value="InterPro"/>
</dbReference>
<dbReference type="Gene3D" id="1.20.1250.20">
    <property type="entry name" value="MFS general substrate transporter like domains"/>
    <property type="match status" value="1"/>
</dbReference>
<keyword evidence="9" id="KW-1185">Reference proteome</keyword>
<dbReference type="InterPro" id="IPR036259">
    <property type="entry name" value="MFS_trans_sf"/>
</dbReference>
<feature type="domain" description="Major facilitator superfamily (MFS) profile" evidence="7">
    <location>
        <begin position="132"/>
        <end position="583"/>
    </location>
</feature>
<keyword evidence="3 6" id="KW-0812">Transmembrane</keyword>
<feature type="transmembrane region" description="Helical" evidence="6">
    <location>
        <begin position="283"/>
        <end position="301"/>
    </location>
</feature>
<protein>
    <recommendedName>
        <fullName evidence="7">Major facilitator superfamily (MFS) profile domain-containing protein</fullName>
    </recommendedName>
</protein>
<dbReference type="Pfam" id="PF00083">
    <property type="entry name" value="Sugar_tr"/>
    <property type="match status" value="2"/>
</dbReference>
<organism evidence="8 9">
    <name type="scientific">Lolium multiflorum</name>
    <name type="common">Italian ryegrass</name>
    <name type="synonym">Lolium perenne subsp. multiflorum</name>
    <dbReference type="NCBI Taxonomy" id="4521"/>
    <lineage>
        <taxon>Eukaryota</taxon>
        <taxon>Viridiplantae</taxon>
        <taxon>Streptophyta</taxon>
        <taxon>Embryophyta</taxon>
        <taxon>Tracheophyta</taxon>
        <taxon>Spermatophyta</taxon>
        <taxon>Magnoliopsida</taxon>
        <taxon>Liliopsida</taxon>
        <taxon>Poales</taxon>
        <taxon>Poaceae</taxon>
        <taxon>BOP clade</taxon>
        <taxon>Pooideae</taxon>
        <taxon>Poodae</taxon>
        <taxon>Poeae</taxon>
        <taxon>Poeae Chloroplast Group 2 (Poeae type)</taxon>
        <taxon>Loliodinae</taxon>
        <taxon>Loliinae</taxon>
        <taxon>Lolium</taxon>
    </lineage>
</organism>
<dbReference type="FunFam" id="1.20.1250.20:FF:000232">
    <property type="entry name" value="Organic cation/carnitine transporter 7"/>
    <property type="match status" value="1"/>
</dbReference>
<evidence type="ECO:0000313" key="8">
    <source>
        <dbReference type="EMBL" id="KAK1645695.1"/>
    </source>
</evidence>
<keyword evidence="5 6" id="KW-0472">Membrane</keyword>
<keyword evidence="4 6" id="KW-1133">Transmembrane helix</keyword>
<dbReference type="Proteomes" id="UP001231189">
    <property type="component" value="Unassembled WGS sequence"/>
</dbReference>
<dbReference type="AlphaFoldDB" id="A0AAD8W882"/>
<evidence type="ECO:0000256" key="4">
    <source>
        <dbReference type="ARBA" id="ARBA00022989"/>
    </source>
</evidence>
<dbReference type="InterPro" id="IPR020846">
    <property type="entry name" value="MFS_dom"/>
</dbReference>
<feature type="transmembrane region" description="Helical" evidence="6">
    <location>
        <begin position="198"/>
        <end position="217"/>
    </location>
</feature>